<reference evidence="8" key="2">
    <citation type="submission" date="2025-08" db="UniProtKB">
        <authorList>
            <consortium name="Ensembl"/>
        </authorList>
    </citation>
    <scope>IDENTIFICATION</scope>
</reference>
<reference evidence="8" key="3">
    <citation type="submission" date="2025-09" db="UniProtKB">
        <authorList>
            <consortium name="Ensembl"/>
        </authorList>
    </citation>
    <scope>IDENTIFICATION</scope>
</reference>
<dbReference type="PANTHER" id="PTHR46127:SF1">
    <property type="entry name" value="CILIA- AND FLAGELLA-ASSOCIATED PROTEIN 65"/>
    <property type="match status" value="1"/>
</dbReference>
<dbReference type="Pfam" id="PF24816">
    <property type="entry name" value="Ig_CFAP65__9th"/>
    <property type="match status" value="1"/>
</dbReference>
<name>A0AAY5L5H1_ESOLU</name>
<evidence type="ECO:0000259" key="4">
    <source>
        <dbReference type="Pfam" id="PF24507"/>
    </source>
</evidence>
<dbReference type="GO" id="GO:0036126">
    <property type="term" value="C:sperm flagellum"/>
    <property type="evidence" value="ECO:0007669"/>
    <property type="project" value="TreeGrafter"/>
</dbReference>
<dbReference type="Pfam" id="PF24507">
    <property type="entry name" value="Ig_CFAP65_4th"/>
    <property type="match status" value="1"/>
</dbReference>
<organism evidence="8 9">
    <name type="scientific">Esox lucius</name>
    <name type="common">Northern pike</name>
    <dbReference type="NCBI Taxonomy" id="8010"/>
    <lineage>
        <taxon>Eukaryota</taxon>
        <taxon>Metazoa</taxon>
        <taxon>Chordata</taxon>
        <taxon>Craniata</taxon>
        <taxon>Vertebrata</taxon>
        <taxon>Euteleostomi</taxon>
        <taxon>Actinopterygii</taxon>
        <taxon>Neopterygii</taxon>
        <taxon>Teleostei</taxon>
        <taxon>Protacanthopterygii</taxon>
        <taxon>Esociformes</taxon>
        <taxon>Esocidae</taxon>
        <taxon>Esox</taxon>
    </lineage>
</organism>
<sequence length="1917" mass="214122">MSAEVMGNSVQDCGVWTDTPGYEKKGLRPDLQCPGALQGKMPPQRCCFLGVETRTELRWENWKLGGEFTKTLLLKNVHSKLQKLRFRSPVSKFFTTLFPQMITLSPGTSFSLPITFRPLDRCDYQDSIEFQSNDGSFTVTLSATLPRHALDLPESVLVPPCAVLHQSQTTFMFRNIRQLQTWFQWEVSCPFQLSPERGVLQAHQECQVTVLFRPQEALVYQVEASCVFGEEGENSCTVLLQGLSKYPFLQVNASGQEEGFKVLEFGSVPVGSTAERHLEILNPCSITTSFSVSRMRHPALSESLFQCSVQKGELAPRTSIKVPVLFTPLEVDSSSVDYLSLRWPGALSKTLIKVTGACIGPRVTLSSSVLDFGCVEEGQEAKRSVVMVNSSSVEARYQFDLDASGNGVFSLEPAWGVLPANSSQSLKLTYRPQHPIGHHRRLACLLLHREPLFLDLLGTCHSEQQTPATLRPRHLVLYQKNWSRGLTYYPPDVLSAMLAEGKLQVDQEGALLLQEYCSQPDVVVPEERSPMEEYYQDCAGGIMDAEPGVRLSSSHITVDPPELTFYNSSSSSSQSVTVYNHTKGKLSLFWTSAKDSTFSVSPWSCDLGPLKSTSFRVSYTPRQQNTFHGAQLECFALYKVLRDFTLVDERTLCPSWCVTVRVSGHSFQPDREHFIPRLSLQRPQVVFPPLSLVSYRTVLLENLGDLPLVFRLDPEECPSVSVRPTSGLVLPGQHQILTLRAAPAEHCPVRLPISLHLNSSPRYTQQLRVVSVLEKPRVCLEGDGSLFFKPTAVGSCSQRPHRVRNLSSLPLRFLWRISGPDRRLLSVEPETGVLLPNDTMVQTWSFTPSEEMVYNLKPKLTFWPIQMPGCRKSRLPLKVVGMASKGSIQAECAVLALGEVLVGDCRTFQVPLMNNSTCPVTFSLTVLQRLLDGDQAEDVHGDPVALELDSMRGTIPAQSRLLIRSTVRPARRARYCWELTYQTLSSAGCVLEVPQPLCQVQAEGVFPTLEVTDGRCAGSMEGLSKLQLWSLFSLDHLNSYLKRDPAPPELTYRVPTRHSLRRCPSVFTSAMLDFDFSAAPLGSAPSSVLLMFENTGNIPVEWSFLFPEDQQIELEYWAETGEFSSTELHQMKVQDNRLFNIEPRSGKLQPGQQRAVSFTYRHDFTGPNRLPVLFKLSHGREILLNFMGVTVLKDKPYLRPTSTKHVFAPVAIGGFSPPKQVFELYNGGAVPLTYLVDTDPLEQLTADNFGHPVLQCLTRQGEVQPGRTALLEWVFYPLEAKTYSVDLPITVLEGDTLLMTFEGCGFDEQVLAESAPVQLMNPHMSVPSTQRLPLPDQVVYLSEERVSIGDIPVCSRSTRILFLTNVSHTDRVLYAWNITDQAVLIQPDHGTLAPGETSLCVLTLLASGSPSFYQLDLICEVTLEEAVSQYHQELQRWEQERERQNNEFTITEKDLQQTGSIPLGHTQNTQECDQFPQRPGPAVRKYKTLPPIRGSSSSSLVGGPCSRPSRAERRAQREASKVWRKPEPPRPSMLHLGVTARSHSLLEFQAFFPTLLSRHHVNRYSGHLASVRSCPMVSCEEARHSQWNPCEEARHSHKNPCEEARHSQWNPCEEARHSQWNPCEEARHSQWNPCEEARHSQWNPCEEARHSLWNPCEEARHSLWNPCEEARHSLCDQRPTSYLEGATSLCFTWFRCSSLSQAMVTRSGSGLPPADIPHVLHGPEREILTHVITSILRNLLDDPQFHLCLLESEAVPYYAQLTTHGRASFPTPPAASTAYLHGATPGEAPPPSPGLPPQLGTGEGLCGAEVTGSQIQEAVKKEHQLNVQETIRRLPEFCDLAEEVLLNTIQNLMVEAFLGELVLTARPRIIALPPVCNRRTSCGSARLSRAAAGPERSRETRGASPVLSSNPTNLELQ</sequence>
<dbReference type="InterPro" id="IPR052614">
    <property type="entry name" value="CFAP65"/>
</dbReference>
<dbReference type="Pfam" id="PF25249">
    <property type="entry name" value="Ig_CFAP65_7th"/>
    <property type="match status" value="2"/>
</dbReference>
<feature type="domain" description="CFAP65 eight Ig-like" evidence="6">
    <location>
        <begin position="886"/>
        <end position="1004"/>
    </location>
</feature>
<evidence type="ECO:0000259" key="3">
    <source>
        <dbReference type="Pfam" id="PF24291"/>
    </source>
</evidence>
<protein>
    <recommendedName>
        <fullName evidence="10">Coiled-coil domain-containing protein 108</fullName>
    </recommendedName>
</protein>
<feature type="region of interest" description="Disordered" evidence="2">
    <location>
        <begin position="1464"/>
        <end position="1532"/>
    </location>
</feature>
<evidence type="ECO:0000313" key="8">
    <source>
        <dbReference type="Ensembl" id="ENSELUP00000096286.1"/>
    </source>
</evidence>
<feature type="domain" description="CFAP65 seventh Ig-like" evidence="7">
    <location>
        <begin position="780"/>
        <end position="855"/>
    </location>
</feature>
<feature type="region of interest" description="Disordered" evidence="2">
    <location>
        <begin position="1772"/>
        <end position="1803"/>
    </location>
</feature>
<keyword evidence="9" id="KW-1185">Reference proteome</keyword>
<evidence type="ECO:0000259" key="5">
    <source>
        <dbReference type="Pfam" id="PF24816"/>
    </source>
</evidence>
<feature type="region of interest" description="Disordered" evidence="2">
    <location>
        <begin position="1886"/>
        <end position="1917"/>
    </location>
</feature>
<feature type="compositionally biased region" description="Pro residues" evidence="2">
    <location>
        <begin position="1787"/>
        <end position="1796"/>
    </location>
</feature>
<dbReference type="InterPro" id="IPR056344">
    <property type="entry name" value="Ig_CFAP65-like_9th"/>
</dbReference>
<dbReference type="Pfam" id="PF24291">
    <property type="entry name" value="Ig_CFAP65"/>
    <property type="match status" value="1"/>
</dbReference>
<feature type="domain" description="CFAP65 tenth Ig-like" evidence="3">
    <location>
        <begin position="1201"/>
        <end position="1309"/>
    </location>
</feature>
<dbReference type="PANTHER" id="PTHR46127">
    <property type="entry name" value="CILIA- AND FLAGELLA-ASSOCIATED PROTEIN 65"/>
    <property type="match status" value="1"/>
</dbReference>
<feature type="compositionally biased region" description="Basic and acidic residues" evidence="2">
    <location>
        <begin position="1509"/>
        <end position="1528"/>
    </location>
</feature>
<dbReference type="InterPro" id="IPR057467">
    <property type="entry name" value="Ig_CFAP65_8th"/>
</dbReference>
<evidence type="ECO:0000259" key="7">
    <source>
        <dbReference type="Pfam" id="PF25249"/>
    </source>
</evidence>
<feature type="domain" description="CFAP65-like ninth Ig-like" evidence="5">
    <location>
        <begin position="1007"/>
        <end position="1188"/>
    </location>
</feature>
<dbReference type="InterPro" id="IPR058536">
    <property type="entry name" value="Ig_CFAP65_4th"/>
</dbReference>
<feature type="compositionally biased region" description="Low complexity" evidence="2">
    <location>
        <begin position="1774"/>
        <end position="1786"/>
    </location>
</feature>
<dbReference type="Proteomes" id="UP000265140">
    <property type="component" value="Chromosome 20"/>
</dbReference>
<proteinExistence type="predicted"/>
<feature type="coiled-coil region" evidence="1">
    <location>
        <begin position="1420"/>
        <end position="1454"/>
    </location>
</feature>
<dbReference type="InterPro" id="IPR057470">
    <property type="entry name" value="Ig_CFAP65_7th"/>
</dbReference>
<dbReference type="Ensembl" id="ENSELUT00000090124.1">
    <property type="protein sequence ID" value="ENSELUP00000096286.1"/>
    <property type="gene ID" value="ENSELUG00000041978.1"/>
</dbReference>
<evidence type="ECO:0000313" key="9">
    <source>
        <dbReference type="Proteomes" id="UP000265140"/>
    </source>
</evidence>
<dbReference type="GeneTree" id="ENSGT00430000031142"/>
<dbReference type="GO" id="GO:0005737">
    <property type="term" value="C:cytoplasm"/>
    <property type="evidence" value="ECO:0007669"/>
    <property type="project" value="UniProtKB-SubCell"/>
</dbReference>
<feature type="compositionally biased region" description="Polar residues" evidence="2">
    <location>
        <begin position="1906"/>
        <end position="1917"/>
    </location>
</feature>
<reference evidence="8 9" key="1">
    <citation type="submission" date="2020-02" db="EMBL/GenBank/DDBJ databases">
        <title>Esox lucius (northern pike) genome, fEsoLuc1, primary haplotype.</title>
        <authorList>
            <person name="Myers G."/>
            <person name="Karagic N."/>
            <person name="Meyer A."/>
            <person name="Pippel M."/>
            <person name="Reichard M."/>
            <person name="Winkler S."/>
            <person name="Tracey A."/>
            <person name="Sims Y."/>
            <person name="Howe K."/>
            <person name="Rhie A."/>
            <person name="Formenti G."/>
            <person name="Durbin R."/>
            <person name="Fedrigo O."/>
            <person name="Jarvis E.D."/>
        </authorList>
    </citation>
    <scope>NUCLEOTIDE SEQUENCE [LARGE SCALE GENOMIC DNA]</scope>
</reference>
<accession>A0AAY5L5H1</accession>
<feature type="domain" description="CFAP65 fourth Ig-like" evidence="4">
    <location>
        <begin position="370"/>
        <end position="463"/>
    </location>
</feature>
<dbReference type="GO" id="GO:0007288">
    <property type="term" value="P:sperm axoneme assembly"/>
    <property type="evidence" value="ECO:0007669"/>
    <property type="project" value="TreeGrafter"/>
</dbReference>
<dbReference type="Pfam" id="PF25248">
    <property type="entry name" value="Ig_CFAP65_8th"/>
    <property type="match status" value="1"/>
</dbReference>
<dbReference type="InterPro" id="IPR056305">
    <property type="entry name" value="Ig_CFAP65_10th"/>
</dbReference>
<evidence type="ECO:0008006" key="10">
    <source>
        <dbReference type="Google" id="ProtNLM"/>
    </source>
</evidence>
<feature type="domain" description="CFAP65 seventh Ig-like" evidence="7">
    <location>
        <begin position="156"/>
        <end position="235"/>
    </location>
</feature>
<evidence type="ECO:0000259" key="6">
    <source>
        <dbReference type="Pfam" id="PF25248"/>
    </source>
</evidence>
<dbReference type="InterPro" id="IPR013783">
    <property type="entry name" value="Ig-like_fold"/>
</dbReference>
<dbReference type="Gene3D" id="2.60.40.10">
    <property type="entry name" value="Immunoglobulins"/>
    <property type="match status" value="8"/>
</dbReference>
<evidence type="ECO:0000256" key="2">
    <source>
        <dbReference type="SAM" id="MobiDB-lite"/>
    </source>
</evidence>
<evidence type="ECO:0000256" key="1">
    <source>
        <dbReference type="SAM" id="Coils"/>
    </source>
</evidence>
<keyword evidence="1" id="KW-0175">Coiled coil</keyword>